<proteinExistence type="predicted"/>
<accession>A0A0J8B2M0</accession>
<reference evidence="1 2" key="1">
    <citation type="journal article" date="2014" name="Nature">
        <title>The genome of the recently domesticated crop plant sugar beet (Beta vulgaris).</title>
        <authorList>
            <person name="Dohm J.C."/>
            <person name="Minoche A.E."/>
            <person name="Holtgrawe D."/>
            <person name="Capella-Gutierrez S."/>
            <person name="Zakrzewski F."/>
            <person name="Tafer H."/>
            <person name="Rupp O."/>
            <person name="Sorensen T.R."/>
            <person name="Stracke R."/>
            <person name="Reinhardt R."/>
            <person name="Goesmann A."/>
            <person name="Kraft T."/>
            <person name="Schulz B."/>
            <person name="Stadler P.F."/>
            <person name="Schmidt T."/>
            <person name="Gabaldon T."/>
            <person name="Lehrach H."/>
            <person name="Weisshaar B."/>
            <person name="Himmelbauer H."/>
        </authorList>
    </citation>
    <scope>NUCLEOTIDE SEQUENCE [LARGE SCALE GENOMIC DNA]</scope>
    <source>
        <tissue evidence="1">Taproot</tissue>
    </source>
</reference>
<organism evidence="1 2">
    <name type="scientific">Beta vulgaris subsp. vulgaris</name>
    <name type="common">Beet</name>
    <dbReference type="NCBI Taxonomy" id="3555"/>
    <lineage>
        <taxon>Eukaryota</taxon>
        <taxon>Viridiplantae</taxon>
        <taxon>Streptophyta</taxon>
        <taxon>Embryophyta</taxon>
        <taxon>Tracheophyta</taxon>
        <taxon>Spermatophyta</taxon>
        <taxon>Magnoliopsida</taxon>
        <taxon>eudicotyledons</taxon>
        <taxon>Gunneridae</taxon>
        <taxon>Pentapetalae</taxon>
        <taxon>Caryophyllales</taxon>
        <taxon>Chenopodiaceae</taxon>
        <taxon>Betoideae</taxon>
        <taxon>Beta</taxon>
    </lineage>
</organism>
<dbReference type="Gramene" id="KMS95364">
    <property type="protein sequence ID" value="KMS95364"/>
    <property type="gene ID" value="BVRB_008880"/>
</dbReference>
<dbReference type="AlphaFoldDB" id="A0A0J8B2M0"/>
<dbReference type="EMBL" id="KQ090479">
    <property type="protein sequence ID" value="KMS95364.1"/>
    <property type="molecule type" value="Genomic_DNA"/>
</dbReference>
<gene>
    <name evidence="1" type="ORF">BVRB_008880</name>
</gene>
<name>A0A0J8B2M0_BETVV</name>
<evidence type="ECO:0000313" key="2">
    <source>
        <dbReference type="Proteomes" id="UP000035740"/>
    </source>
</evidence>
<keyword evidence="2" id="KW-1185">Reference proteome</keyword>
<dbReference type="Proteomes" id="UP000035740">
    <property type="component" value="Unassembled WGS sequence"/>
</dbReference>
<sequence length="72" mass="8328">MYKKKKIINSFPTVLPHLSHLKIAYCFKLVSEALVPRIMSLKAHKTARLLTGQLYFTHRITLKKKMSFSSGH</sequence>
<protein>
    <submittedName>
        <fullName evidence="1">Uncharacterized protein</fullName>
    </submittedName>
</protein>
<evidence type="ECO:0000313" key="1">
    <source>
        <dbReference type="EMBL" id="KMS95364.1"/>
    </source>
</evidence>